<evidence type="ECO:0000259" key="11">
    <source>
        <dbReference type="Pfam" id="PF10577"/>
    </source>
</evidence>
<protein>
    <submittedName>
        <fullName evidence="13">Family with sequence similarity 171 member B</fullName>
    </submittedName>
</protein>
<evidence type="ECO:0000259" key="12">
    <source>
        <dbReference type="Pfam" id="PF20771"/>
    </source>
</evidence>
<evidence type="ECO:0000313" key="13">
    <source>
        <dbReference type="Ensembl" id="ENSORLP00000030538.1"/>
    </source>
</evidence>
<dbReference type="Pfam" id="PF20771">
    <property type="entry name" value="FAM171A1-2-B_C"/>
    <property type="match status" value="1"/>
</dbReference>
<feature type="region of interest" description="Disordered" evidence="8">
    <location>
        <begin position="23"/>
        <end position="45"/>
    </location>
</feature>
<dbReference type="Proteomes" id="UP000001038">
    <property type="component" value="Chromosome 21"/>
</dbReference>
<dbReference type="Bgee" id="ENSORLG00000025190">
    <property type="expression patterns" value="Expressed in brain and 4 other cell types or tissues"/>
</dbReference>
<organism evidence="13 14">
    <name type="scientific">Oryzias latipes</name>
    <name type="common">Japanese rice fish</name>
    <name type="synonym">Japanese killifish</name>
    <dbReference type="NCBI Taxonomy" id="8090"/>
    <lineage>
        <taxon>Eukaryota</taxon>
        <taxon>Metazoa</taxon>
        <taxon>Chordata</taxon>
        <taxon>Craniata</taxon>
        <taxon>Vertebrata</taxon>
        <taxon>Euteleostomi</taxon>
        <taxon>Actinopterygii</taxon>
        <taxon>Neopterygii</taxon>
        <taxon>Teleostei</taxon>
        <taxon>Neoteleostei</taxon>
        <taxon>Acanthomorphata</taxon>
        <taxon>Ovalentaria</taxon>
        <taxon>Atherinomorphae</taxon>
        <taxon>Beloniformes</taxon>
        <taxon>Adrianichthyidae</taxon>
        <taxon>Oryziinae</taxon>
        <taxon>Oryzias</taxon>
    </lineage>
</organism>
<feature type="compositionally biased region" description="Polar residues" evidence="8">
    <location>
        <begin position="507"/>
        <end position="522"/>
    </location>
</feature>
<keyword evidence="7" id="KW-0325">Glycoprotein</keyword>
<feature type="region of interest" description="Disordered" evidence="8">
    <location>
        <begin position="486"/>
        <end position="644"/>
    </location>
</feature>
<sequence length="644" mass="70588">MYLLWTCLVLVVGQCGSGHAAGRLAASADPSSHDDDGDNFSRRGHVGWEPLQRRDKAGSTFNLRVQVNDLLCQRHLSKAVVEVFVNYTRNSTALSGEDGRTLLHVPFHLGLPSTVLVSKTGYIPALLSYKTSSVPLFSSVTVSLLELNQGNMWLFEDYVVITGKAAGSSSLPNIRFPKSLLNVAGVMNFTSVKAYLTIPQLKSELESFTSTVGVMNSKNRYVSVELRPLAAFSVELFSGDIELDINGPVQVSLPVSDGLGQHISKSVPAWFLNMTTGAWKKKGLGQVVLMEGKRVWTFTAPHLGYWIAASASSSREFFQLSVFIDFISHHTFFLMVILGGMLLTIVCLLLGLLNFCRREVSEENALKLTVMRRKDQSTSTSCDEASPGHVYPQQEQSMPQTERQEDKNNAAFISGNDDSVIRNPAAVAVTVDCDDVELEMDLCDPMVFFSEQVKTPESLVESLFFCNQQVANLPATAFLHVEERTQRRKSATLPRAGASHSAAAEPDTNSLPKSPSVVQNQTEEAEGRLDDEEANPRSPFPESASVPGTLSKIGQNRNSGETAAGFSKTQSPQPPRAWFVSLEGKPAAEIHHATAEQHRRRRPVESRDTSLDSGVDMSELNPGPVRRAGTLDRRATFVKRTSQQ</sequence>
<proteinExistence type="inferred from homology"/>
<dbReference type="InParanoid" id="A0A3B3HFF2"/>
<evidence type="ECO:0000256" key="10">
    <source>
        <dbReference type="SAM" id="SignalP"/>
    </source>
</evidence>
<reference evidence="13" key="2">
    <citation type="submission" date="2025-08" db="UniProtKB">
        <authorList>
            <consortium name="Ensembl"/>
        </authorList>
    </citation>
    <scope>IDENTIFICATION</scope>
    <source>
        <strain evidence="13">Hd-rR</strain>
    </source>
</reference>
<comment type="subcellular location">
    <subcellularLocation>
        <location evidence="1">Membrane</location>
        <topology evidence="1">Single-pass type I membrane protein</topology>
    </subcellularLocation>
</comment>
<gene>
    <name evidence="13" type="primary">FAM171B</name>
</gene>
<evidence type="ECO:0000256" key="3">
    <source>
        <dbReference type="ARBA" id="ARBA00022692"/>
    </source>
</evidence>
<dbReference type="KEGG" id="ola:101174308"/>
<dbReference type="GO" id="GO:0016020">
    <property type="term" value="C:membrane"/>
    <property type="evidence" value="ECO:0007669"/>
    <property type="project" value="UniProtKB-SubCell"/>
</dbReference>
<feature type="domain" description="FAM171 C-terminal" evidence="12">
    <location>
        <begin position="574"/>
        <end position="635"/>
    </location>
</feature>
<reference evidence="13" key="3">
    <citation type="submission" date="2025-09" db="UniProtKB">
        <authorList>
            <consortium name="Ensembl"/>
        </authorList>
    </citation>
    <scope>IDENTIFICATION</scope>
    <source>
        <strain evidence="13">Hd-rR</strain>
    </source>
</reference>
<evidence type="ECO:0000256" key="8">
    <source>
        <dbReference type="SAM" id="MobiDB-lite"/>
    </source>
</evidence>
<dbReference type="GeneTree" id="ENSGT00950000183184"/>
<evidence type="ECO:0000256" key="4">
    <source>
        <dbReference type="ARBA" id="ARBA00022729"/>
    </source>
</evidence>
<name>A0A3B3HFF2_ORYLA</name>
<evidence type="ECO:0000313" key="14">
    <source>
        <dbReference type="Proteomes" id="UP000001038"/>
    </source>
</evidence>
<keyword evidence="6 9" id="KW-0472">Membrane</keyword>
<accession>A0A3B3HFF2</accession>
<keyword evidence="3 9" id="KW-0812">Transmembrane</keyword>
<feature type="transmembrane region" description="Helical" evidence="9">
    <location>
        <begin position="332"/>
        <end position="353"/>
    </location>
</feature>
<evidence type="ECO:0000256" key="1">
    <source>
        <dbReference type="ARBA" id="ARBA00004479"/>
    </source>
</evidence>
<feature type="region of interest" description="Disordered" evidence="8">
    <location>
        <begin position="377"/>
        <end position="405"/>
    </location>
</feature>
<dbReference type="AlphaFoldDB" id="A0A3B3HFF2"/>
<keyword evidence="4 10" id="KW-0732">Signal</keyword>
<feature type="domain" description="FAM171 N-terminal" evidence="11">
    <location>
        <begin position="62"/>
        <end position="311"/>
    </location>
</feature>
<feature type="compositionally biased region" description="Basic and acidic residues" evidence="8">
    <location>
        <begin position="586"/>
        <end position="610"/>
    </location>
</feature>
<feature type="signal peptide" evidence="10">
    <location>
        <begin position="1"/>
        <end position="20"/>
    </location>
</feature>
<dbReference type="PANTHER" id="PTHR31626">
    <property type="entry name" value="SUSHI DOMAIN-CONTAINING PROTEIN"/>
    <property type="match status" value="1"/>
</dbReference>
<reference evidence="13 14" key="1">
    <citation type="journal article" date="2007" name="Nature">
        <title>The medaka draft genome and insights into vertebrate genome evolution.</title>
        <authorList>
            <person name="Kasahara M."/>
            <person name="Naruse K."/>
            <person name="Sasaki S."/>
            <person name="Nakatani Y."/>
            <person name="Qu W."/>
            <person name="Ahsan B."/>
            <person name="Yamada T."/>
            <person name="Nagayasu Y."/>
            <person name="Doi K."/>
            <person name="Kasai Y."/>
            <person name="Jindo T."/>
            <person name="Kobayashi D."/>
            <person name="Shimada A."/>
            <person name="Toyoda A."/>
            <person name="Kuroki Y."/>
            <person name="Fujiyama A."/>
            <person name="Sasaki T."/>
            <person name="Shimizu A."/>
            <person name="Asakawa S."/>
            <person name="Shimizu N."/>
            <person name="Hashimoto S."/>
            <person name="Yang J."/>
            <person name="Lee Y."/>
            <person name="Matsushima K."/>
            <person name="Sugano S."/>
            <person name="Sakaizumi M."/>
            <person name="Narita T."/>
            <person name="Ohishi K."/>
            <person name="Haga S."/>
            <person name="Ohta F."/>
            <person name="Nomoto H."/>
            <person name="Nogata K."/>
            <person name="Morishita T."/>
            <person name="Endo T."/>
            <person name="Shin-I T."/>
            <person name="Takeda H."/>
            <person name="Morishita S."/>
            <person name="Kohara Y."/>
        </authorList>
    </citation>
    <scope>NUCLEOTIDE SEQUENCE [LARGE SCALE GENOMIC DNA]</scope>
    <source>
        <strain evidence="13 14">Hd-rR</strain>
    </source>
</reference>
<feature type="compositionally biased region" description="Polar residues" evidence="8">
    <location>
        <begin position="546"/>
        <end position="571"/>
    </location>
</feature>
<keyword evidence="14" id="KW-1185">Reference proteome</keyword>
<comment type="similarity">
    <text evidence="2">Belongs to the FAM171 family.</text>
</comment>
<dbReference type="InterPro" id="IPR049175">
    <property type="entry name" value="FAM171_C"/>
</dbReference>
<dbReference type="InterPro" id="IPR018890">
    <property type="entry name" value="FAM171"/>
</dbReference>
<evidence type="ECO:0000256" key="5">
    <source>
        <dbReference type="ARBA" id="ARBA00022989"/>
    </source>
</evidence>
<evidence type="ECO:0000256" key="2">
    <source>
        <dbReference type="ARBA" id="ARBA00006818"/>
    </source>
</evidence>
<keyword evidence="5 9" id="KW-1133">Transmembrane helix</keyword>
<evidence type="ECO:0000256" key="6">
    <source>
        <dbReference type="ARBA" id="ARBA00023136"/>
    </source>
</evidence>
<dbReference type="OrthoDB" id="8950207at2759"/>
<evidence type="ECO:0000256" key="9">
    <source>
        <dbReference type="SAM" id="Phobius"/>
    </source>
</evidence>
<feature type="chain" id="PRO_5017346072" evidence="10">
    <location>
        <begin position="21"/>
        <end position="644"/>
    </location>
</feature>
<dbReference type="Ensembl" id="ENSORLT00000029384.1">
    <property type="protein sequence ID" value="ENSORLP00000030538.1"/>
    <property type="gene ID" value="ENSORLG00000025190.1"/>
</dbReference>
<dbReference type="InterPro" id="IPR048530">
    <property type="entry name" value="FAM171_N"/>
</dbReference>
<dbReference type="PANTHER" id="PTHR31626:SF2">
    <property type="entry name" value="PROTEIN FAM171B"/>
    <property type="match status" value="1"/>
</dbReference>
<dbReference type="Pfam" id="PF10577">
    <property type="entry name" value="FAM171A1-2-B_N"/>
    <property type="match status" value="1"/>
</dbReference>
<evidence type="ECO:0000256" key="7">
    <source>
        <dbReference type="ARBA" id="ARBA00023180"/>
    </source>
</evidence>